<dbReference type="OrthoDB" id="21449at2759"/>
<evidence type="ECO:0000259" key="3">
    <source>
        <dbReference type="PROSITE" id="PS50014"/>
    </source>
</evidence>
<dbReference type="SMART" id="SM00297">
    <property type="entry name" value="BROMO"/>
    <property type="match status" value="1"/>
</dbReference>
<dbReference type="Gene3D" id="1.20.920.10">
    <property type="entry name" value="Bromodomain-like"/>
    <property type="match status" value="1"/>
</dbReference>
<protein>
    <submittedName>
        <fullName evidence="4">Transcriptional activator spt7</fullName>
    </submittedName>
</protein>
<dbReference type="Proteomes" id="UP000053780">
    <property type="component" value="Unassembled WGS sequence"/>
</dbReference>
<dbReference type="GO" id="GO:0006357">
    <property type="term" value="P:regulation of transcription by RNA polymerase II"/>
    <property type="evidence" value="ECO:0007669"/>
    <property type="project" value="TreeGrafter"/>
</dbReference>
<sequence length="195" mass="22922">MDPIFMVKRFNIHLYNFISPSFLKKYVNKHYILPKKINQTLNILKSYPQSHVFLYKVTKKEAPDYHLVIKNPMDLSTVQKTVYNSYSDFKKDLDLIWENCLVYNAGPYYVNCALVMKNAVQNVEIERLPVSRDEIDPVMIKISGKYVCCEPSYQLSVIICKILKDKGFECFSKSSLRILVDALKFKIMKYIMMMD</sequence>
<dbReference type="InterPro" id="IPR037782">
    <property type="entry name" value="Spt7"/>
</dbReference>
<dbReference type="PANTHER" id="PTHR47343">
    <property type="entry name" value="TRANSCRIPTIONAL ACTIVATOR SPT7"/>
    <property type="match status" value="1"/>
</dbReference>
<feature type="domain" description="Bromo" evidence="3">
    <location>
        <begin position="45"/>
        <end position="111"/>
    </location>
</feature>
<evidence type="ECO:0000256" key="1">
    <source>
        <dbReference type="ARBA" id="ARBA00023117"/>
    </source>
</evidence>
<reference evidence="4 5" key="1">
    <citation type="journal article" date="2013" name="BMC Genomics">
        <title>Genome sequencing and comparative genomics of honey bee microsporidia, Nosema apis reveal novel insights into host-parasite interactions.</title>
        <authorList>
            <person name="Chen Yp."/>
            <person name="Pettis J.S."/>
            <person name="Zhao Y."/>
            <person name="Liu X."/>
            <person name="Tallon L.J."/>
            <person name="Sadzewicz L.D."/>
            <person name="Li R."/>
            <person name="Zheng H."/>
            <person name="Huang S."/>
            <person name="Zhang X."/>
            <person name="Hamilton M.C."/>
            <person name="Pernal S.F."/>
            <person name="Melathopoulos A.P."/>
            <person name="Yan X."/>
            <person name="Evans J.D."/>
        </authorList>
    </citation>
    <scope>NUCLEOTIDE SEQUENCE [LARGE SCALE GENOMIC DNA]</scope>
    <source>
        <strain evidence="4 5">BRL 01</strain>
    </source>
</reference>
<dbReference type="PROSITE" id="PS50014">
    <property type="entry name" value="BROMODOMAIN_2"/>
    <property type="match status" value="1"/>
</dbReference>
<dbReference type="VEuPathDB" id="MicrosporidiaDB:NAPIS_ORF02241"/>
<dbReference type="GO" id="GO:0000124">
    <property type="term" value="C:SAGA complex"/>
    <property type="evidence" value="ECO:0007669"/>
    <property type="project" value="InterPro"/>
</dbReference>
<dbReference type="PANTHER" id="PTHR47343:SF1">
    <property type="entry name" value="TRANSCRIPTIONAL ACTIVATOR SPT7"/>
    <property type="match status" value="1"/>
</dbReference>
<dbReference type="InterPro" id="IPR031498">
    <property type="entry name" value="Bromo_TP-like"/>
</dbReference>
<dbReference type="InterPro" id="IPR001487">
    <property type="entry name" value="Bromodomain"/>
</dbReference>
<dbReference type="Pfam" id="PF00439">
    <property type="entry name" value="Bromodomain"/>
    <property type="match status" value="1"/>
</dbReference>
<evidence type="ECO:0000313" key="5">
    <source>
        <dbReference type="Proteomes" id="UP000053780"/>
    </source>
</evidence>
<name>T0KXR3_9MICR</name>
<dbReference type="GO" id="GO:0046695">
    <property type="term" value="C:SLIK (SAGA-like) complex"/>
    <property type="evidence" value="ECO:0007669"/>
    <property type="project" value="InterPro"/>
</dbReference>
<dbReference type="AlphaFoldDB" id="T0KXR3"/>
<gene>
    <name evidence="4" type="ORF">NAPIS_ORF02241</name>
</gene>
<proteinExistence type="predicted"/>
<dbReference type="HOGENOM" id="CLU_1354603_0_0_1"/>
<dbReference type="SUPFAM" id="SSF47370">
    <property type="entry name" value="Bromodomain"/>
    <property type="match status" value="1"/>
</dbReference>
<accession>T0KXR3</accession>
<organism evidence="4 5">
    <name type="scientific">Vairimorpha apis BRL 01</name>
    <dbReference type="NCBI Taxonomy" id="1037528"/>
    <lineage>
        <taxon>Eukaryota</taxon>
        <taxon>Fungi</taxon>
        <taxon>Fungi incertae sedis</taxon>
        <taxon>Microsporidia</taxon>
        <taxon>Nosematidae</taxon>
        <taxon>Vairimorpha</taxon>
    </lineage>
</organism>
<evidence type="ECO:0000313" key="4">
    <source>
        <dbReference type="EMBL" id="EQB60182.1"/>
    </source>
</evidence>
<keyword evidence="5" id="KW-1185">Reference proteome</keyword>
<dbReference type="GO" id="GO:0006325">
    <property type="term" value="P:chromatin organization"/>
    <property type="evidence" value="ECO:0007669"/>
    <property type="project" value="UniProtKB-ARBA"/>
</dbReference>
<dbReference type="PRINTS" id="PR00503">
    <property type="entry name" value="BROMODOMAIN"/>
</dbReference>
<evidence type="ECO:0000256" key="2">
    <source>
        <dbReference type="PROSITE-ProRule" id="PRU00035"/>
    </source>
</evidence>
<dbReference type="EMBL" id="KE647317">
    <property type="protein sequence ID" value="EQB60182.1"/>
    <property type="molecule type" value="Genomic_DNA"/>
</dbReference>
<keyword evidence="1 2" id="KW-0103">Bromodomain</keyword>
<dbReference type="InterPro" id="IPR036427">
    <property type="entry name" value="Bromodomain-like_sf"/>
</dbReference>
<dbReference type="Pfam" id="PF17027">
    <property type="entry name" value="Bromo_TP_like"/>
    <property type="match status" value="1"/>
</dbReference>
<dbReference type="GO" id="GO:0005198">
    <property type="term" value="F:structural molecule activity"/>
    <property type="evidence" value="ECO:0007669"/>
    <property type="project" value="TreeGrafter"/>
</dbReference>